<reference evidence="3 4" key="1">
    <citation type="submission" date="2013-01" db="EMBL/GenBank/DDBJ databases">
        <authorList>
            <person name="Harkins D.M."/>
            <person name="Durkin A.S."/>
            <person name="Brinkac L.M."/>
            <person name="Haft D.H."/>
            <person name="Selengut J.D."/>
            <person name="Sanka R."/>
            <person name="DePew J."/>
            <person name="Purushe J."/>
            <person name="Matthias M.A."/>
            <person name="Vinetz J.M."/>
            <person name="Sutton G.G."/>
            <person name="Nierman W.C."/>
            <person name="Fouts D.E."/>
        </authorList>
    </citation>
    <scope>NUCLEOTIDE SEQUENCE [LARGE SCALE GENOMIC DNA]</scope>
    <source>
        <strain evidence="3 4">ZUN142</strain>
    </source>
</reference>
<feature type="transmembrane region" description="Helical" evidence="2">
    <location>
        <begin position="32"/>
        <end position="60"/>
    </location>
</feature>
<dbReference type="EMBL" id="AHOP02000059">
    <property type="protein sequence ID" value="EMO39104.1"/>
    <property type="molecule type" value="Genomic_DNA"/>
</dbReference>
<sequence length="151" mass="16160">MGIHHIRNWYFNFIDLMLFNDSVSKKENTTEIFLGLIIVSVYISLAIFGTIGLIGVLFFIGLISESIILGIGILILLILFFLMTGYLREKIRRKSFWDYILFGATTSSSDSSRSGRSSSGSWGSSSSSSSSGSSWSGGGGSSGGGGASGSW</sequence>
<evidence type="ECO:0000313" key="4">
    <source>
        <dbReference type="Proteomes" id="UP000012153"/>
    </source>
</evidence>
<keyword evidence="2" id="KW-0812">Transmembrane</keyword>
<keyword evidence="2" id="KW-1133">Transmembrane helix</keyword>
<organism evidence="3 4">
    <name type="scientific">Leptospira noguchii serovar Autumnalis str. ZUN142</name>
    <dbReference type="NCBI Taxonomy" id="1085540"/>
    <lineage>
        <taxon>Bacteria</taxon>
        <taxon>Pseudomonadati</taxon>
        <taxon>Spirochaetota</taxon>
        <taxon>Spirochaetia</taxon>
        <taxon>Leptospirales</taxon>
        <taxon>Leptospiraceae</taxon>
        <taxon>Leptospira</taxon>
    </lineage>
</organism>
<protein>
    <recommendedName>
        <fullName evidence="5">PF04536 domain protein</fullName>
    </recommendedName>
</protein>
<evidence type="ECO:0000256" key="1">
    <source>
        <dbReference type="SAM" id="MobiDB-lite"/>
    </source>
</evidence>
<feature type="compositionally biased region" description="Low complexity" evidence="1">
    <location>
        <begin position="107"/>
        <end position="134"/>
    </location>
</feature>
<feature type="region of interest" description="Disordered" evidence="1">
    <location>
        <begin position="105"/>
        <end position="151"/>
    </location>
</feature>
<dbReference type="RefSeq" id="WP_004441547.1">
    <property type="nucleotide sequence ID" value="NZ_AHOP02000059.1"/>
</dbReference>
<name>M6UDF0_9LEPT</name>
<evidence type="ECO:0000256" key="2">
    <source>
        <dbReference type="SAM" id="Phobius"/>
    </source>
</evidence>
<keyword evidence="2" id="KW-0472">Membrane</keyword>
<feature type="compositionally biased region" description="Gly residues" evidence="1">
    <location>
        <begin position="135"/>
        <end position="151"/>
    </location>
</feature>
<evidence type="ECO:0000313" key="3">
    <source>
        <dbReference type="EMBL" id="EMO39104.1"/>
    </source>
</evidence>
<evidence type="ECO:0008006" key="5">
    <source>
        <dbReference type="Google" id="ProtNLM"/>
    </source>
</evidence>
<dbReference type="AlphaFoldDB" id="M6UDF0"/>
<feature type="transmembrane region" description="Helical" evidence="2">
    <location>
        <begin position="66"/>
        <end position="87"/>
    </location>
</feature>
<proteinExistence type="predicted"/>
<dbReference type="Proteomes" id="UP000012153">
    <property type="component" value="Unassembled WGS sequence"/>
</dbReference>
<gene>
    <name evidence="3" type="ORF">LEP1GSC186_0310</name>
</gene>
<accession>M6UDF0</accession>
<comment type="caution">
    <text evidence="3">The sequence shown here is derived from an EMBL/GenBank/DDBJ whole genome shotgun (WGS) entry which is preliminary data.</text>
</comment>